<dbReference type="STRING" id="1817821.A2717_00325"/>
<dbReference type="SUPFAM" id="SSF53335">
    <property type="entry name" value="S-adenosyl-L-methionine-dependent methyltransferases"/>
    <property type="match status" value="1"/>
</dbReference>
<protein>
    <recommendedName>
        <fullName evidence="3">Methyltransferase type 11 domain-containing protein</fullName>
    </recommendedName>
</protein>
<gene>
    <name evidence="1" type="ORF">A2717_00325</name>
</gene>
<dbReference type="Proteomes" id="UP000177610">
    <property type="component" value="Unassembled WGS sequence"/>
</dbReference>
<organism evidence="1 2">
    <name type="scientific">Candidatus Doudnabacteria bacterium RIFCSPHIGHO2_01_FULL_41_86</name>
    <dbReference type="NCBI Taxonomy" id="1817821"/>
    <lineage>
        <taxon>Bacteria</taxon>
        <taxon>Candidatus Doudnaibacteriota</taxon>
    </lineage>
</organism>
<evidence type="ECO:0000313" key="1">
    <source>
        <dbReference type="EMBL" id="OGE73968.1"/>
    </source>
</evidence>
<proteinExistence type="predicted"/>
<comment type="caution">
    <text evidence="1">The sequence shown here is derived from an EMBL/GenBank/DDBJ whole genome shotgun (WGS) entry which is preliminary data.</text>
</comment>
<dbReference type="AlphaFoldDB" id="A0A1F5N8P8"/>
<evidence type="ECO:0000313" key="2">
    <source>
        <dbReference type="Proteomes" id="UP000177610"/>
    </source>
</evidence>
<dbReference type="InterPro" id="IPR029063">
    <property type="entry name" value="SAM-dependent_MTases_sf"/>
</dbReference>
<evidence type="ECO:0008006" key="3">
    <source>
        <dbReference type="Google" id="ProtNLM"/>
    </source>
</evidence>
<sequence length="277" mass="31146">MPDKYNPTEDEMKAAEAMLTDEQRAMSEERENDIEKFKPVPIVKVSELIKGINTENLPDDLEGQAKINMTKIRELGLNEGGDSTSPFTDSLTASFSADLESIYKGERKMKELFSDWKDQIVVDLGAGSYPSAYHIAGKYKAKGFVAVEAFHPHNLASYFSRAQNPYDRSDKSGINKHSYWYRFPERIPVAIVPEDMLSFLKRLPDNSVSVYAGNIDLDLIPRKYHNQVAAEIARVLDPNGSFVSAGSDFHLDKDNDFSVDHFSQGSGGYDIDIFKKK</sequence>
<reference evidence="1 2" key="1">
    <citation type="journal article" date="2016" name="Nat. Commun.">
        <title>Thousands of microbial genomes shed light on interconnected biogeochemical processes in an aquifer system.</title>
        <authorList>
            <person name="Anantharaman K."/>
            <person name="Brown C.T."/>
            <person name="Hug L.A."/>
            <person name="Sharon I."/>
            <person name="Castelle C.J."/>
            <person name="Probst A.J."/>
            <person name="Thomas B.C."/>
            <person name="Singh A."/>
            <person name="Wilkins M.J."/>
            <person name="Karaoz U."/>
            <person name="Brodie E.L."/>
            <person name="Williams K.H."/>
            <person name="Hubbard S.S."/>
            <person name="Banfield J.F."/>
        </authorList>
    </citation>
    <scope>NUCLEOTIDE SEQUENCE [LARGE SCALE GENOMIC DNA]</scope>
</reference>
<dbReference type="EMBL" id="MFEH01000003">
    <property type="protein sequence ID" value="OGE73968.1"/>
    <property type="molecule type" value="Genomic_DNA"/>
</dbReference>
<accession>A0A1F5N8P8</accession>
<name>A0A1F5N8P8_9BACT</name>